<evidence type="ECO:0000256" key="3">
    <source>
        <dbReference type="ARBA" id="ARBA00022741"/>
    </source>
</evidence>
<comment type="similarity">
    <text evidence="1">Belongs to the FGGY kinase family.</text>
</comment>
<name>A0A0J6YCU9_9MYCO</name>
<dbReference type="EMBL" id="JYNL01000064">
    <property type="protein sequence ID" value="KMO70676.1"/>
    <property type="molecule type" value="Genomic_DNA"/>
</dbReference>
<dbReference type="STRING" id="37916.MCHLDSM_05568"/>
<sequence>MVGLTSYITRGHLARAVLEAVAWQTWEVVNAMTIDSGVPLARLAVDGGMTSNHLLMQFVADVLDVPVMRPFVSETVSLGAAYAAGLAVGYWPDRAALRAHRHVAAAWYPNMDARLRRREAAGWRSAVSRALTVDEAAGAAEG</sequence>
<evidence type="ECO:0000256" key="5">
    <source>
        <dbReference type="ARBA" id="ARBA00022840"/>
    </source>
</evidence>
<protein>
    <submittedName>
        <fullName evidence="7">Glycerol kinase</fullName>
        <ecNumber evidence="7">2.7.1.30</ecNumber>
    </submittedName>
</protein>
<evidence type="ECO:0000256" key="2">
    <source>
        <dbReference type="ARBA" id="ARBA00022679"/>
    </source>
</evidence>
<reference evidence="7 8" key="1">
    <citation type="journal article" date="2015" name="Genome Biol. Evol.">
        <title>Characterization of Three Mycobacterium spp. with Potential Use in Bioremediation by Genome Sequencing and Comparative Genomics.</title>
        <authorList>
            <person name="Das S."/>
            <person name="Pettersson B.M."/>
            <person name="Behra P.R."/>
            <person name="Ramesh M."/>
            <person name="Dasgupta S."/>
            <person name="Bhattacharya A."/>
            <person name="Kirsebom L.A."/>
        </authorList>
    </citation>
    <scope>NUCLEOTIDE SEQUENCE [LARGE SCALE GENOMIC DNA]</scope>
    <source>
        <strain evidence="7 8">DSM 43826</strain>
    </source>
</reference>
<dbReference type="GO" id="GO:0005829">
    <property type="term" value="C:cytosol"/>
    <property type="evidence" value="ECO:0007669"/>
    <property type="project" value="TreeGrafter"/>
</dbReference>
<evidence type="ECO:0000256" key="4">
    <source>
        <dbReference type="ARBA" id="ARBA00022777"/>
    </source>
</evidence>
<keyword evidence="3" id="KW-0547">Nucleotide-binding</keyword>
<dbReference type="Proteomes" id="UP000036513">
    <property type="component" value="Unassembled WGS sequence"/>
</dbReference>
<dbReference type="PANTHER" id="PTHR10196">
    <property type="entry name" value="SUGAR KINASE"/>
    <property type="match status" value="1"/>
</dbReference>
<gene>
    <name evidence="7" type="primary">glpK_5</name>
    <name evidence="7" type="ORF">MCHLDSM_05568</name>
</gene>
<keyword evidence="2 7" id="KW-0808">Transferase</keyword>
<dbReference type="GO" id="GO:0004370">
    <property type="term" value="F:glycerol kinase activity"/>
    <property type="evidence" value="ECO:0007669"/>
    <property type="project" value="UniProtKB-EC"/>
</dbReference>
<dbReference type="PANTHER" id="PTHR10196:SF69">
    <property type="entry name" value="GLYCEROL KINASE"/>
    <property type="match status" value="1"/>
</dbReference>
<organism evidence="7 8">
    <name type="scientific">Mycolicibacterium chlorophenolicum</name>
    <dbReference type="NCBI Taxonomy" id="37916"/>
    <lineage>
        <taxon>Bacteria</taxon>
        <taxon>Bacillati</taxon>
        <taxon>Actinomycetota</taxon>
        <taxon>Actinomycetes</taxon>
        <taxon>Mycobacteriales</taxon>
        <taxon>Mycobacteriaceae</taxon>
        <taxon>Mycolicibacterium</taxon>
    </lineage>
</organism>
<accession>A0A0J6YCU9</accession>
<feature type="domain" description="Carbohydrate kinase FGGY C-terminal" evidence="6">
    <location>
        <begin position="2"/>
        <end position="87"/>
    </location>
</feature>
<dbReference type="AlphaFoldDB" id="A0A0J6YCU9"/>
<keyword evidence="8" id="KW-1185">Reference proteome</keyword>
<dbReference type="SUPFAM" id="SSF53067">
    <property type="entry name" value="Actin-like ATPase domain"/>
    <property type="match status" value="1"/>
</dbReference>
<dbReference type="GO" id="GO:0019563">
    <property type="term" value="P:glycerol catabolic process"/>
    <property type="evidence" value="ECO:0007669"/>
    <property type="project" value="TreeGrafter"/>
</dbReference>
<dbReference type="SMR" id="A0A0J6YCU9"/>
<dbReference type="GO" id="GO:0005524">
    <property type="term" value="F:ATP binding"/>
    <property type="evidence" value="ECO:0007669"/>
    <property type="project" value="UniProtKB-KW"/>
</dbReference>
<dbReference type="Gene3D" id="3.30.420.40">
    <property type="match status" value="1"/>
</dbReference>
<proteinExistence type="inferred from homology"/>
<evidence type="ECO:0000313" key="8">
    <source>
        <dbReference type="Proteomes" id="UP000036513"/>
    </source>
</evidence>
<comment type="caution">
    <text evidence="7">The sequence shown here is derived from an EMBL/GenBank/DDBJ whole genome shotgun (WGS) entry which is preliminary data.</text>
</comment>
<evidence type="ECO:0000313" key="7">
    <source>
        <dbReference type="EMBL" id="KMO70676.1"/>
    </source>
</evidence>
<dbReference type="InterPro" id="IPR043129">
    <property type="entry name" value="ATPase_NBD"/>
</dbReference>
<keyword evidence="4 7" id="KW-0418">Kinase</keyword>
<keyword evidence="5" id="KW-0067">ATP-binding</keyword>
<dbReference type="EC" id="2.7.1.30" evidence="7"/>
<dbReference type="InterPro" id="IPR018485">
    <property type="entry name" value="FGGY_C"/>
</dbReference>
<dbReference type="PATRIC" id="fig|37916.4.peg.5580"/>
<dbReference type="Pfam" id="PF02782">
    <property type="entry name" value="FGGY_C"/>
    <property type="match status" value="1"/>
</dbReference>
<evidence type="ECO:0000259" key="6">
    <source>
        <dbReference type="Pfam" id="PF02782"/>
    </source>
</evidence>
<evidence type="ECO:0000256" key="1">
    <source>
        <dbReference type="ARBA" id="ARBA00009156"/>
    </source>
</evidence>